<evidence type="ECO:0000313" key="4">
    <source>
        <dbReference type="EMBL" id="UQA97861.1"/>
    </source>
</evidence>
<evidence type="ECO:0000259" key="3">
    <source>
        <dbReference type="Pfam" id="PF13399"/>
    </source>
</evidence>
<evidence type="ECO:0000256" key="2">
    <source>
        <dbReference type="SAM" id="Phobius"/>
    </source>
</evidence>
<protein>
    <submittedName>
        <fullName evidence="4">LytR C-terminal domain-containing protein</fullName>
    </submittedName>
</protein>
<feature type="domain" description="LytR/CpsA/Psr regulator C-terminal" evidence="3">
    <location>
        <begin position="96"/>
        <end position="185"/>
    </location>
</feature>
<keyword evidence="2" id="KW-0472">Membrane</keyword>
<dbReference type="Pfam" id="PF13399">
    <property type="entry name" value="LytR_C"/>
    <property type="match status" value="1"/>
</dbReference>
<evidence type="ECO:0000313" key="5">
    <source>
        <dbReference type="Proteomes" id="UP000830115"/>
    </source>
</evidence>
<feature type="transmembrane region" description="Helical" evidence="2">
    <location>
        <begin position="31"/>
        <end position="50"/>
    </location>
</feature>
<dbReference type="InterPro" id="IPR027381">
    <property type="entry name" value="LytR/CpsA/Psr_C"/>
</dbReference>
<name>A0ABY4MNG6_9ACTN</name>
<dbReference type="Gene3D" id="3.30.70.2390">
    <property type="match status" value="1"/>
</dbReference>
<reference evidence="4" key="1">
    <citation type="submission" date="2021-10" db="EMBL/GenBank/DDBJ databases">
        <title>Streptomyces nigrumlapis sp.nov.,an antimicrobial producing actinobacterium isolated from Black Gobi rocks.</title>
        <authorList>
            <person name="Wen Y."/>
            <person name="Zhang W."/>
            <person name="Liu X.G."/>
        </authorList>
    </citation>
    <scope>NUCLEOTIDE SEQUENCE</scope>
    <source>
        <strain evidence="4">ST13-2-2</strain>
    </source>
</reference>
<evidence type="ECO:0000256" key="1">
    <source>
        <dbReference type="SAM" id="MobiDB-lite"/>
    </source>
</evidence>
<sequence length="214" mass="22561">MLTPPGMGGKKYRITGDRYPRMRRPRHRRRIILTLVAAACVLGLGGWGTLQLIDVFGGSSTTARATQDDKKCPRPGSSDGSRAKPVAGKPPKPAAVTVNVLNATQQSGLARRTADELKRRGFKIGKVGNAPAPFDKKVKGTGILLGSKTAAAGSLKVLSTQLVGAEQRTDGRKGGDLDLILGDAFKELTRVQDAEKALALLNRPSPEPSAAAKC</sequence>
<feature type="region of interest" description="Disordered" evidence="1">
    <location>
        <begin position="62"/>
        <end position="93"/>
    </location>
</feature>
<accession>A0ABY4MNG6</accession>
<gene>
    <name evidence="4" type="ORF">K9S39_21840</name>
</gene>
<keyword evidence="2" id="KW-0812">Transmembrane</keyword>
<proteinExistence type="predicted"/>
<dbReference type="Proteomes" id="UP000830115">
    <property type="component" value="Chromosome"/>
</dbReference>
<keyword evidence="2" id="KW-1133">Transmembrane helix</keyword>
<dbReference type="EMBL" id="CP086322">
    <property type="protein sequence ID" value="UQA97861.1"/>
    <property type="molecule type" value="Genomic_DNA"/>
</dbReference>
<organism evidence="4 5">
    <name type="scientific">Streptomyces halobius</name>
    <dbReference type="NCBI Taxonomy" id="2879846"/>
    <lineage>
        <taxon>Bacteria</taxon>
        <taxon>Bacillati</taxon>
        <taxon>Actinomycetota</taxon>
        <taxon>Actinomycetes</taxon>
        <taxon>Kitasatosporales</taxon>
        <taxon>Streptomycetaceae</taxon>
        <taxon>Streptomyces</taxon>
    </lineage>
</organism>
<keyword evidence="5" id="KW-1185">Reference proteome</keyword>
<dbReference type="RefSeq" id="WP_248868891.1">
    <property type="nucleotide sequence ID" value="NZ_CP086322.1"/>
</dbReference>